<organism evidence="2 3">
    <name type="scientific">Actinomyces graevenitzii</name>
    <dbReference type="NCBI Taxonomy" id="55565"/>
    <lineage>
        <taxon>Bacteria</taxon>
        <taxon>Bacillati</taxon>
        <taxon>Actinomycetota</taxon>
        <taxon>Actinomycetes</taxon>
        <taxon>Actinomycetales</taxon>
        <taxon>Actinomycetaceae</taxon>
        <taxon>Actinomyces</taxon>
    </lineage>
</organism>
<proteinExistence type="predicted"/>
<name>A0A9E7AM75_9ACTO</name>
<evidence type="ECO:0000313" key="3">
    <source>
        <dbReference type="Proteomes" id="UP000830236"/>
    </source>
</evidence>
<evidence type="ECO:0000313" key="2">
    <source>
        <dbReference type="EMBL" id="UQF79792.1"/>
    </source>
</evidence>
<keyword evidence="1" id="KW-0472">Membrane</keyword>
<reference evidence="2" key="1">
    <citation type="submission" date="2022-05" db="EMBL/GenBank/DDBJ databases">
        <title>Using nanopore sequencing to obtain complete genomes from saliva samples.</title>
        <authorList>
            <person name="Baker J.L."/>
        </authorList>
    </citation>
    <scope>NUCLEOTIDE SEQUENCE</scope>
    <source>
        <strain evidence="2">JCVI-JB-Ag32</strain>
    </source>
</reference>
<dbReference type="AlphaFoldDB" id="A0A9E7AM75"/>
<evidence type="ECO:0008006" key="4">
    <source>
        <dbReference type="Google" id="ProtNLM"/>
    </source>
</evidence>
<protein>
    <recommendedName>
        <fullName evidence="4">DUF4190 domain-containing protein</fullName>
    </recommendedName>
</protein>
<gene>
    <name evidence="2" type="ORF">M3I41_00485</name>
</gene>
<feature type="transmembrane region" description="Helical" evidence="1">
    <location>
        <begin position="101"/>
        <end position="120"/>
    </location>
</feature>
<accession>A0A9E7AM75</accession>
<dbReference type="EMBL" id="CP097095">
    <property type="protein sequence ID" value="UQF79792.1"/>
    <property type="molecule type" value="Genomic_DNA"/>
</dbReference>
<sequence length="122" mass="13064">MSVSGVFAHQPPNNNAGANQIGFPGQIVPDDFVFPGTQEVNPREVFAFAGYNAPRQKTPAICFIALASLILSPIPGVVLVTMVLGIFAIVESKRAGYRGWVISWIATIISCLIFAIYLLASL</sequence>
<dbReference type="Proteomes" id="UP000830236">
    <property type="component" value="Chromosome"/>
</dbReference>
<keyword evidence="1" id="KW-1133">Transmembrane helix</keyword>
<evidence type="ECO:0000256" key="1">
    <source>
        <dbReference type="SAM" id="Phobius"/>
    </source>
</evidence>
<keyword evidence="1" id="KW-0812">Transmembrane</keyword>
<dbReference type="KEGG" id="agh:M3I41_00485"/>
<feature type="transmembrane region" description="Helical" evidence="1">
    <location>
        <begin position="61"/>
        <end position="89"/>
    </location>
</feature>